<feature type="binding site" evidence="2">
    <location>
        <begin position="84"/>
        <end position="86"/>
    </location>
    <ligand>
        <name>substrate</name>
    </ligand>
</feature>
<feature type="binding site" evidence="2">
    <location>
        <begin position="40"/>
        <end position="43"/>
    </location>
    <ligand>
        <name>substrate</name>
    </ligand>
</feature>
<dbReference type="SUPFAM" id="SSF64005">
    <property type="entry name" value="Undecaprenyl diphosphate synthase"/>
    <property type="match status" value="1"/>
</dbReference>
<comment type="caution">
    <text evidence="3">The sequence shown here is derived from an EMBL/GenBank/DDBJ whole genome shotgun (WGS) entry which is preliminary data.</text>
</comment>
<proteinExistence type="inferred from homology"/>
<dbReference type="PANTHER" id="PTHR10291">
    <property type="entry name" value="DEHYDRODOLICHYL DIPHOSPHATE SYNTHASE FAMILY MEMBER"/>
    <property type="match status" value="1"/>
</dbReference>
<gene>
    <name evidence="3" type="ORF">C7959_10919</name>
</gene>
<dbReference type="EC" id="2.5.1.-" evidence="2"/>
<evidence type="ECO:0000256" key="2">
    <source>
        <dbReference type="HAMAP-Rule" id="MF_01139"/>
    </source>
</evidence>
<accession>A0A4R8GZ33</accession>
<feature type="binding site" evidence="2">
    <location>
        <begin position="213"/>
        <end position="215"/>
    </location>
    <ligand>
        <name>substrate</name>
    </ligand>
</feature>
<comment type="subunit">
    <text evidence="2">Homodimer.</text>
</comment>
<feature type="binding site" evidence="2">
    <location>
        <position position="52"/>
    </location>
    <ligand>
        <name>substrate</name>
    </ligand>
</feature>
<reference evidence="3 4" key="1">
    <citation type="submission" date="2019-03" db="EMBL/GenBank/DDBJ databases">
        <title>Subsurface microbial communities from deep shales in Ohio and West Virginia, USA.</title>
        <authorList>
            <person name="Wrighton K."/>
        </authorList>
    </citation>
    <scope>NUCLEOTIDE SEQUENCE [LARGE SCALE GENOMIC DNA]</scope>
    <source>
        <strain evidence="3 4">MSL 6dP</strain>
    </source>
</reference>
<dbReference type="InterPro" id="IPR001441">
    <property type="entry name" value="UPP_synth-like"/>
</dbReference>
<feature type="binding site" evidence="2">
    <location>
        <position position="88"/>
    </location>
    <ligand>
        <name>substrate</name>
    </ligand>
</feature>
<dbReference type="Pfam" id="PF01255">
    <property type="entry name" value="Prenyltransf"/>
    <property type="match status" value="1"/>
</dbReference>
<name>A0A4R8GZ33_9FIRM</name>
<feature type="binding site" evidence="2">
    <location>
        <position position="44"/>
    </location>
    <ligand>
        <name>substrate</name>
    </ligand>
</feature>
<feature type="binding site" evidence="2">
    <location>
        <position position="56"/>
    </location>
    <ligand>
        <name>substrate</name>
    </ligand>
</feature>
<dbReference type="FunFam" id="3.40.1180.10:FF:000001">
    <property type="entry name" value="(2E,6E)-farnesyl-diphosphate-specific ditrans,polycis-undecaprenyl-diphosphate synthase"/>
    <property type="match status" value="1"/>
</dbReference>
<feature type="binding site" evidence="2">
    <location>
        <position position="207"/>
    </location>
    <ligand>
        <name>substrate</name>
    </ligand>
</feature>
<keyword evidence="4" id="KW-1185">Reference proteome</keyword>
<sequence length="263" mass="30575">MWDIIHKFFNKVKDKGDLEKVILEIKKGQIPDHVAIIMDGNGRWAKKRGLPRTAGHQAGVKTLKEVINLSKQIGVGYITAYAFSTENWKRPKQEVDFLMSLFERVFLDELDNFNKEGVKINIIGYKDRLPKAVREKVKDVMEITKDNKEIVVNIALDYGSRAEIIEMVKEVSDDIINNKLSVNDIDEELISNKLYTTEQPDPDLLIRPGGEKRISNFLLWQIAYAEIYFSDTYWPDFDTEIFLEAIIDYQKRERRFGGLKKSR</sequence>
<comment type="cofactor">
    <cofactor evidence="2">
        <name>Mg(2+)</name>
        <dbReference type="ChEBI" id="CHEBI:18420"/>
    </cofactor>
    <text evidence="2">Binds 2 magnesium ions per subunit.</text>
</comment>
<dbReference type="GO" id="GO:0045547">
    <property type="term" value="F:ditrans,polycis-polyprenyl diphosphate synthase [(2E,6E)-farnesyl diphosphate specific] activity"/>
    <property type="evidence" value="ECO:0007669"/>
    <property type="project" value="TreeGrafter"/>
</dbReference>
<feature type="binding site" evidence="2">
    <location>
        <position position="226"/>
    </location>
    <ligand>
        <name>Mg(2+)</name>
        <dbReference type="ChEBI" id="CHEBI:18420"/>
    </ligand>
</feature>
<dbReference type="InterPro" id="IPR018520">
    <property type="entry name" value="UPP_synth-like_CS"/>
</dbReference>
<keyword evidence="1 2" id="KW-0808">Transferase</keyword>
<protein>
    <recommendedName>
        <fullName evidence="2">Isoprenyl transferase</fullName>
        <ecNumber evidence="2">2.5.1.-</ecNumber>
    </recommendedName>
</protein>
<evidence type="ECO:0000313" key="4">
    <source>
        <dbReference type="Proteomes" id="UP000295832"/>
    </source>
</evidence>
<dbReference type="HAMAP" id="MF_01139">
    <property type="entry name" value="ISPT"/>
    <property type="match status" value="1"/>
</dbReference>
<feature type="active site" description="Proton acceptor" evidence="2">
    <location>
        <position position="87"/>
    </location>
</feature>
<dbReference type="Proteomes" id="UP000295832">
    <property type="component" value="Unassembled WGS sequence"/>
</dbReference>
<feature type="binding site" evidence="2">
    <location>
        <position position="39"/>
    </location>
    <ligand>
        <name>Mg(2+)</name>
        <dbReference type="ChEBI" id="CHEBI:18420"/>
    </ligand>
</feature>
<dbReference type="STRING" id="926561.GCA_000379025_03011"/>
<dbReference type="EMBL" id="SOEG01000009">
    <property type="protein sequence ID" value="TDX51896.1"/>
    <property type="molecule type" value="Genomic_DNA"/>
</dbReference>
<evidence type="ECO:0000313" key="3">
    <source>
        <dbReference type="EMBL" id="TDX51896.1"/>
    </source>
</evidence>
<dbReference type="PROSITE" id="PS01066">
    <property type="entry name" value="UPP_SYNTHASE"/>
    <property type="match status" value="1"/>
</dbReference>
<dbReference type="PANTHER" id="PTHR10291:SF0">
    <property type="entry name" value="DEHYDRODOLICHYL DIPHOSPHATE SYNTHASE 2"/>
    <property type="match status" value="1"/>
</dbReference>
<dbReference type="RefSeq" id="WP_018250145.1">
    <property type="nucleotide sequence ID" value="NZ_SOEG01000009.1"/>
</dbReference>
<feature type="active site" evidence="2">
    <location>
        <position position="39"/>
    </location>
</feature>
<keyword evidence="2" id="KW-0479">Metal-binding</keyword>
<comment type="function">
    <text evidence="2">Catalyzes the condensation of isopentenyl diphosphate (IPP) with allylic pyrophosphates generating different type of terpenoids.</text>
</comment>
<dbReference type="InterPro" id="IPR036424">
    <property type="entry name" value="UPP_synth-like_sf"/>
</dbReference>
<dbReference type="GO" id="GO:0000287">
    <property type="term" value="F:magnesium ion binding"/>
    <property type="evidence" value="ECO:0007669"/>
    <property type="project" value="UniProtKB-UniRule"/>
</dbReference>
<dbReference type="NCBIfam" id="NF011405">
    <property type="entry name" value="PRK14830.1"/>
    <property type="match status" value="1"/>
</dbReference>
<comment type="similarity">
    <text evidence="2">Belongs to the UPP synthase family.</text>
</comment>
<evidence type="ECO:0000256" key="1">
    <source>
        <dbReference type="ARBA" id="ARBA00022679"/>
    </source>
</evidence>
<organism evidence="3 4">
    <name type="scientific">Orenia marismortui</name>
    <dbReference type="NCBI Taxonomy" id="46469"/>
    <lineage>
        <taxon>Bacteria</taxon>
        <taxon>Bacillati</taxon>
        <taxon>Bacillota</taxon>
        <taxon>Clostridia</taxon>
        <taxon>Halanaerobiales</taxon>
        <taxon>Halobacteroidaceae</taxon>
        <taxon>Orenia</taxon>
    </lineage>
</organism>
<dbReference type="AlphaFoldDB" id="A0A4R8GZ33"/>
<dbReference type="NCBIfam" id="TIGR00055">
    <property type="entry name" value="uppS"/>
    <property type="match status" value="1"/>
</dbReference>
<dbReference type="Gene3D" id="3.40.1180.10">
    <property type="entry name" value="Decaprenyl diphosphate synthase-like"/>
    <property type="match status" value="1"/>
</dbReference>
<keyword evidence="2" id="KW-0460">Magnesium</keyword>
<dbReference type="CDD" id="cd00475">
    <property type="entry name" value="Cis_IPPS"/>
    <property type="match status" value="1"/>
</dbReference>
<dbReference type="GO" id="GO:0016094">
    <property type="term" value="P:polyprenol biosynthetic process"/>
    <property type="evidence" value="ECO:0007669"/>
    <property type="project" value="TreeGrafter"/>
</dbReference>
<feature type="binding site" evidence="2">
    <location>
        <position position="90"/>
    </location>
    <ligand>
        <name>substrate</name>
    </ligand>
</feature>